<organism evidence="3 4">
    <name type="scientific">Dietzia aerolata</name>
    <dbReference type="NCBI Taxonomy" id="595984"/>
    <lineage>
        <taxon>Bacteria</taxon>
        <taxon>Bacillati</taxon>
        <taxon>Actinomycetota</taxon>
        <taxon>Actinomycetes</taxon>
        <taxon>Mycobacteriales</taxon>
        <taxon>Dietziaceae</taxon>
        <taxon>Dietzia</taxon>
    </lineage>
</organism>
<dbReference type="SMART" id="SM00347">
    <property type="entry name" value="HTH_MARR"/>
    <property type="match status" value="1"/>
</dbReference>
<reference evidence="3 4" key="1">
    <citation type="submission" date="2024-09" db="EMBL/GenBank/DDBJ databases">
        <authorList>
            <person name="Sun Q."/>
            <person name="Mori K."/>
        </authorList>
    </citation>
    <scope>NUCLEOTIDE SEQUENCE [LARGE SCALE GENOMIC DNA]</scope>
    <source>
        <strain evidence="3 4">CCM 7659</strain>
    </source>
</reference>
<feature type="domain" description="HTH marR-type" evidence="2">
    <location>
        <begin position="24"/>
        <end position="157"/>
    </location>
</feature>
<dbReference type="SUPFAM" id="SSF46785">
    <property type="entry name" value="Winged helix' DNA-binding domain"/>
    <property type="match status" value="1"/>
</dbReference>
<dbReference type="InterPro" id="IPR052526">
    <property type="entry name" value="HTH-type_Bedaq_tolerance"/>
</dbReference>
<dbReference type="PANTHER" id="PTHR39515:SF2">
    <property type="entry name" value="HTH-TYPE TRANSCRIPTIONAL REGULATOR RV0880"/>
    <property type="match status" value="1"/>
</dbReference>
<protein>
    <submittedName>
        <fullName evidence="3">MarR family winged helix-turn-helix transcriptional regulator</fullName>
    </submittedName>
</protein>
<evidence type="ECO:0000256" key="1">
    <source>
        <dbReference type="SAM" id="MobiDB-lite"/>
    </source>
</evidence>
<dbReference type="InterPro" id="IPR036390">
    <property type="entry name" value="WH_DNA-bd_sf"/>
</dbReference>
<name>A0ABV5JRT7_9ACTN</name>
<feature type="region of interest" description="Disordered" evidence="1">
    <location>
        <begin position="1"/>
        <end position="24"/>
    </location>
</feature>
<accession>A0ABV5JRT7</accession>
<dbReference type="InterPro" id="IPR036388">
    <property type="entry name" value="WH-like_DNA-bd_sf"/>
</dbReference>
<keyword evidence="4" id="KW-1185">Reference proteome</keyword>
<dbReference type="Gene3D" id="1.10.10.10">
    <property type="entry name" value="Winged helix-like DNA-binding domain superfamily/Winged helix DNA-binding domain"/>
    <property type="match status" value="1"/>
</dbReference>
<dbReference type="EMBL" id="JBHMDY010000006">
    <property type="protein sequence ID" value="MFB9260477.1"/>
    <property type="molecule type" value="Genomic_DNA"/>
</dbReference>
<sequence>MAHPSASPGSSTAPSDSSAAPGSPADLAAELREALRPLWRRFNAHRTLSHGKVGILSRLELRGPLAATDLAGLERISHQAVANAVRELTDLGLVSRSPDPEDGRRTLVRLTDAGRTRLHSERQAGQGWLAHSIEDHLDDAERATLAAAIPLLRRLDAETADAGASSAETGHGTDPGTGPTESSR</sequence>
<dbReference type="PROSITE" id="PS50995">
    <property type="entry name" value="HTH_MARR_2"/>
    <property type="match status" value="1"/>
</dbReference>
<dbReference type="Pfam" id="PF01047">
    <property type="entry name" value="MarR"/>
    <property type="match status" value="1"/>
</dbReference>
<dbReference type="Gene3D" id="1.10.287.100">
    <property type="match status" value="1"/>
</dbReference>
<feature type="region of interest" description="Disordered" evidence="1">
    <location>
        <begin position="159"/>
        <end position="184"/>
    </location>
</feature>
<evidence type="ECO:0000259" key="2">
    <source>
        <dbReference type="PROSITE" id="PS50995"/>
    </source>
</evidence>
<gene>
    <name evidence="3" type="ORF">ACFFVD_11750</name>
</gene>
<evidence type="ECO:0000313" key="3">
    <source>
        <dbReference type="EMBL" id="MFB9260477.1"/>
    </source>
</evidence>
<dbReference type="PANTHER" id="PTHR39515">
    <property type="entry name" value="CONSERVED PROTEIN"/>
    <property type="match status" value="1"/>
</dbReference>
<dbReference type="Proteomes" id="UP001589700">
    <property type="component" value="Unassembled WGS sequence"/>
</dbReference>
<dbReference type="RefSeq" id="WP_182631575.1">
    <property type="nucleotide sequence ID" value="NZ_JAALDM010000065.1"/>
</dbReference>
<evidence type="ECO:0000313" key="4">
    <source>
        <dbReference type="Proteomes" id="UP001589700"/>
    </source>
</evidence>
<proteinExistence type="predicted"/>
<feature type="compositionally biased region" description="Low complexity" evidence="1">
    <location>
        <begin position="169"/>
        <end position="184"/>
    </location>
</feature>
<dbReference type="InterPro" id="IPR000835">
    <property type="entry name" value="HTH_MarR-typ"/>
</dbReference>
<comment type="caution">
    <text evidence="3">The sequence shown here is derived from an EMBL/GenBank/DDBJ whole genome shotgun (WGS) entry which is preliminary data.</text>
</comment>